<dbReference type="EMBL" id="KL198128">
    <property type="protein sequence ID" value="KDQ06639.1"/>
    <property type="molecule type" value="Genomic_DNA"/>
</dbReference>
<feature type="compositionally biased region" description="Polar residues" evidence="1">
    <location>
        <begin position="16"/>
        <end position="30"/>
    </location>
</feature>
<feature type="compositionally biased region" description="Low complexity" evidence="1">
    <location>
        <begin position="140"/>
        <end position="152"/>
    </location>
</feature>
<reference evidence="3" key="1">
    <citation type="journal article" date="2014" name="Proc. Natl. Acad. Sci. U.S.A.">
        <title>Extensive sampling of basidiomycete genomes demonstrates inadequacy of the white-rot/brown-rot paradigm for wood decay fungi.</title>
        <authorList>
            <person name="Riley R."/>
            <person name="Salamov A.A."/>
            <person name="Brown D.W."/>
            <person name="Nagy L.G."/>
            <person name="Floudas D."/>
            <person name="Held B.W."/>
            <person name="Levasseur A."/>
            <person name="Lombard V."/>
            <person name="Morin E."/>
            <person name="Otillar R."/>
            <person name="Lindquist E.A."/>
            <person name="Sun H."/>
            <person name="LaButti K.M."/>
            <person name="Schmutz J."/>
            <person name="Jabbour D."/>
            <person name="Luo H."/>
            <person name="Baker S.E."/>
            <person name="Pisabarro A.G."/>
            <person name="Walton J.D."/>
            <person name="Blanchette R.A."/>
            <person name="Henrissat B."/>
            <person name="Martin F."/>
            <person name="Cullen D."/>
            <person name="Hibbett D.S."/>
            <person name="Grigoriev I.V."/>
        </authorList>
    </citation>
    <scope>NUCLEOTIDE SEQUENCE [LARGE SCALE GENOMIC DNA]</scope>
    <source>
        <strain evidence="3">FD-172 SS1</strain>
    </source>
</reference>
<feature type="compositionally biased region" description="Acidic residues" evidence="1">
    <location>
        <begin position="55"/>
        <end position="68"/>
    </location>
</feature>
<evidence type="ECO:0000313" key="2">
    <source>
        <dbReference type="EMBL" id="KDQ06639.1"/>
    </source>
</evidence>
<feature type="region of interest" description="Disordered" evidence="1">
    <location>
        <begin position="102"/>
        <end position="156"/>
    </location>
</feature>
<dbReference type="HOGENOM" id="CLU_816343_0_0_1"/>
<keyword evidence="3" id="KW-1185">Reference proteome</keyword>
<dbReference type="AlphaFoldDB" id="A0A067LU46"/>
<feature type="region of interest" description="Disordered" evidence="1">
    <location>
        <begin position="1"/>
        <end position="72"/>
    </location>
</feature>
<evidence type="ECO:0000313" key="3">
    <source>
        <dbReference type="Proteomes" id="UP000027195"/>
    </source>
</evidence>
<feature type="compositionally biased region" description="Polar residues" evidence="1">
    <location>
        <begin position="125"/>
        <end position="138"/>
    </location>
</feature>
<feature type="region of interest" description="Disordered" evidence="1">
    <location>
        <begin position="174"/>
        <end position="199"/>
    </location>
</feature>
<dbReference type="Proteomes" id="UP000027195">
    <property type="component" value="Unassembled WGS sequence"/>
</dbReference>
<feature type="compositionally biased region" description="Basic and acidic residues" evidence="1">
    <location>
        <begin position="114"/>
        <end position="124"/>
    </location>
</feature>
<name>A0A067LU46_BOTB1</name>
<protein>
    <submittedName>
        <fullName evidence="2">Uncharacterized protein</fullName>
    </submittedName>
</protein>
<evidence type="ECO:0000256" key="1">
    <source>
        <dbReference type="SAM" id="MobiDB-lite"/>
    </source>
</evidence>
<accession>A0A067LU46</accession>
<organism evidence="2 3">
    <name type="scientific">Botryobasidium botryosum (strain FD-172 SS1)</name>
    <dbReference type="NCBI Taxonomy" id="930990"/>
    <lineage>
        <taxon>Eukaryota</taxon>
        <taxon>Fungi</taxon>
        <taxon>Dikarya</taxon>
        <taxon>Basidiomycota</taxon>
        <taxon>Agaricomycotina</taxon>
        <taxon>Agaricomycetes</taxon>
        <taxon>Cantharellales</taxon>
        <taxon>Botryobasidiaceae</taxon>
        <taxon>Botryobasidium</taxon>
    </lineage>
</organism>
<dbReference type="InParanoid" id="A0A067LU46"/>
<gene>
    <name evidence="2" type="ORF">BOTBODRAFT_49271</name>
</gene>
<proteinExistence type="predicted"/>
<sequence length="382" mass="41117">MQYTLKATGKTVFGGLSTSHQESNTSSNDKLSYYLPPLRFVPRPTPLRKVVTAREEEEDDDDGDDDGNDSVSFTPTKFRCSFEGLQGSLLDCTLPSPPRVARARLLGSPSTPAKAEKNKCRGTERQTAMESLSGTPFPQASEPSSTAPSSATFDNSPAIDRILSGFDTSSLFDEALPSTPKRSAPHKSASPSFSPGADVLPFTPTRVPSVCPYPQLMDESPLRAPEKFASFASLMEMSFSPLCRTPKRHVALSTPPAVALASSASHSRTPPVSPEMKFSLAFSLLKDQRVLSPPRRYGPGQSRCFMNLSFSPLSESKKSAQAVDQGVAGTVSAIRESNSVSSNLEVASESSGQVPDVRIIFLKLAVLSRVDPRHLQAVHKPL</sequence>